<accession>A0A975AKL3</accession>
<evidence type="ECO:0000313" key="3">
    <source>
        <dbReference type="Proteomes" id="UP000663281"/>
    </source>
</evidence>
<keyword evidence="3" id="KW-1185">Reference proteome</keyword>
<proteinExistence type="predicted"/>
<protein>
    <submittedName>
        <fullName evidence="2">Uncharacterized protein</fullName>
    </submittedName>
</protein>
<sequence length="298" mass="32830">MYKHRFSTVLLALSLVCAGIPAMAETQAPEYPPLNVQPEGKPSRYAFVAKLLEVSSGAKQVQASTDPEVIATYNEARKLFEQANTAADTAGINMYLNMAVGKMYSAIQASTPKKVSSDKFKQDYEQRLKSVDALSEAYQRIVQEKQAEEKGKLVMVQVAKHKSAAADLGAKDDYQAARTELDLGYNLIKSAIELLRGGDTLTRTLSFASAEEEYHYEKDRNDTHFMLVNLLVNSKLESKPQSFKDKIAQMVQEATEAQEVAESLAKKGKHKEAIAKLEESTSVLVKAIRMGGIFIPSA</sequence>
<evidence type="ECO:0000313" key="2">
    <source>
        <dbReference type="EMBL" id="QSX30492.1"/>
    </source>
</evidence>
<name>A0A975AKL3_9GAMM</name>
<dbReference type="KEGG" id="scyp:JYB88_02190"/>
<evidence type="ECO:0000256" key="1">
    <source>
        <dbReference type="SAM" id="SignalP"/>
    </source>
</evidence>
<dbReference type="Proteomes" id="UP000663281">
    <property type="component" value="Chromosome"/>
</dbReference>
<reference evidence="2 3" key="1">
    <citation type="submission" date="2021-03" db="EMBL/GenBank/DDBJ databases">
        <title>Novel species identification of genus Shewanella.</title>
        <authorList>
            <person name="Liu G."/>
            <person name="Zhang Q."/>
        </authorList>
    </citation>
    <scope>NUCLEOTIDE SEQUENCE [LARGE SCALE GENOMIC DNA]</scope>
    <source>
        <strain evidence="2 3">FJAT-53726</strain>
    </source>
</reference>
<dbReference type="RefSeq" id="WP_207325330.1">
    <property type="nucleotide sequence ID" value="NZ_CP071504.1"/>
</dbReference>
<feature type="signal peptide" evidence="1">
    <location>
        <begin position="1"/>
        <end position="24"/>
    </location>
</feature>
<organism evidence="2 3">
    <name type="scientific">Shewanella cyperi</name>
    <dbReference type="NCBI Taxonomy" id="2814292"/>
    <lineage>
        <taxon>Bacteria</taxon>
        <taxon>Pseudomonadati</taxon>
        <taxon>Pseudomonadota</taxon>
        <taxon>Gammaproteobacteria</taxon>
        <taxon>Alteromonadales</taxon>
        <taxon>Shewanellaceae</taxon>
        <taxon>Shewanella</taxon>
    </lineage>
</organism>
<feature type="chain" id="PRO_5037501690" evidence="1">
    <location>
        <begin position="25"/>
        <end position="298"/>
    </location>
</feature>
<dbReference type="AlphaFoldDB" id="A0A975AKL3"/>
<keyword evidence="1" id="KW-0732">Signal</keyword>
<dbReference type="EMBL" id="CP071504">
    <property type="protein sequence ID" value="QSX30492.1"/>
    <property type="molecule type" value="Genomic_DNA"/>
</dbReference>
<gene>
    <name evidence="2" type="ORF">JYB88_02190</name>
</gene>